<dbReference type="PIRSF" id="PIRSF015578">
    <property type="entry name" value="Myoinos-ppht_syn"/>
    <property type="match status" value="1"/>
</dbReference>
<dbReference type="EC" id="5.5.1.4" evidence="4"/>
<sequence>MSYNIKGADGKLGILIPGLGAVATTLIAGVESIKKGLSKPIGSLSQMGNIRLGKRTENRYPLIKDFVPLAQLDSIVFGGWDVYEDNVYEAAANAKVLEAALLEQVKPELEAIKPFKAVFDKNYVKNLDGTHIKQAETKWDLAEAIIRDIETFKLDNNLDRIVIVWCASTEKYFDSSEVHQTIEAFEEGLRNNDAGIAPSMIYAYAAIKSGIPFANGAPNLTIDIPALQQFAVLNNVPIAGKDFKTGQTLMKTIVAPGLQARSLGVKGWFSTNILGNRDGLVLDDPDNFKTKEVSKLGVLEQILNEDINPELYGDLYHKVRINYYPPHGDNKESWDNIDIFGWLGYQMQIKINFLCKDSILAAPIVLDLALFMDLANRAEMSGIQEWLSFYFKTPQTAEGLPPEHDIFKQLMKLQNTLRHLMGEDLITHLGLDYYQELVESL</sequence>
<dbReference type="RefSeq" id="WP_306846105.1">
    <property type="nucleotide sequence ID" value="NZ_JAUSRL010000007.1"/>
</dbReference>
<dbReference type="InterPro" id="IPR013021">
    <property type="entry name" value="Myo-inos-1-P_Synthase_GAPDH"/>
</dbReference>
<evidence type="ECO:0000256" key="1">
    <source>
        <dbReference type="ARBA" id="ARBA00010813"/>
    </source>
</evidence>
<feature type="transmembrane region" description="Helical" evidence="2">
    <location>
        <begin position="12"/>
        <end position="30"/>
    </location>
</feature>
<keyword evidence="5" id="KW-1185">Reference proteome</keyword>
<keyword evidence="2" id="KW-0812">Transmembrane</keyword>
<dbReference type="SUPFAM" id="SSF51735">
    <property type="entry name" value="NAD(P)-binding Rossmann-fold domains"/>
    <property type="match status" value="1"/>
</dbReference>
<keyword evidence="4" id="KW-0413">Isomerase</keyword>
<feature type="domain" description="Myo-inositol-1-phosphate synthase GAPDH-like" evidence="3">
    <location>
        <begin position="246"/>
        <end position="358"/>
    </location>
</feature>
<dbReference type="InterPro" id="IPR002587">
    <property type="entry name" value="Myo-inos-1-P_Synthase"/>
</dbReference>
<dbReference type="Gene3D" id="3.40.50.720">
    <property type="entry name" value="NAD(P)-binding Rossmann-like Domain"/>
    <property type="match status" value="1"/>
</dbReference>
<dbReference type="InterPro" id="IPR036291">
    <property type="entry name" value="NAD(P)-bd_dom_sf"/>
</dbReference>
<dbReference type="PANTHER" id="PTHR11510">
    <property type="entry name" value="MYO-INOSITOL-1 PHOSPHATE SYNTHASE"/>
    <property type="match status" value="1"/>
</dbReference>
<evidence type="ECO:0000313" key="5">
    <source>
        <dbReference type="Proteomes" id="UP001235513"/>
    </source>
</evidence>
<keyword evidence="2" id="KW-0472">Membrane</keyword>
<comment type="similarity">
    <text evidence="1">Belongs to the myo-inositol 1-phosphate synthase family.</text>
</comment>
<dbReference type="SUPFAM" id="SSF55347">
    <property type="entry name" value="Glyceraldehyde-3-phosphate dehydrogenase-like, C-terminal domain"/>
    <property type="match status" value="1"/>
</dbReference>
<comment type="caution">
    <text evidence="4">The sequence shown here is derived from an EMBL/GenBank/DDBJ whole genome shotgun (WGS) entry which is preliminary data.</text>
</comment>
<organism evidence="4 5">
    <name type="scientific">Chryseobacterium lathyri</name>
    <dbReference type="NCBI Taxonomy" id="395933"/>
    <lineage>
        <taxon>Bacteria</taxon>
        <taxon>Pseudomonadati</taxon>
        <taxon>Bacteroidota</taxon>
        <taxon>Flavobacteriia</taxon>
        <taxon>Flavobacteriales</taxon>
        <taxon>Weeksellaceae</taxon>
        <taxon>Chryseobacterium group</taxon>
        <taxon>Chryseobacterium</taxon>
    </lineage>
</organism>
<keyword evidence="2" id="KW-1133">Transmembrane helix</keyword>
<evidence type="ECO:0000313" key="4">
    <source>
        <dbReference type="EMBL" id="MDP9961851.1"/>
    </source>
</evidence>
<evidence type="ECO:0000259" key="3">
    <source>
        <dbReference type="Pfam" id="PF01658"/>
    </source>
</evidence>
<dbReference type="Pfam" id="PF07994">
    <property type="entry name" value="NAD_binding_5"/>
    <property type="match status" value="1"/>
</dbReference>
<dbReference type="GO" id="GO:0004512">
    <property type="term" value="F:inositol-3-phosphate synthase activity"/>
    <property type="evidence" value="ECO:0007669"/>
    <property type="project" value="UniProtKB-EC"/>
</dbReference>
<name>A0ABT9SQY7_9FLAO</name>
<dbReference type="Gene3D" id="3.30.360.10">
    <property type="entry name" value="Dihydrodipicolinate Reductase, domain 2"/>
    <property type="match status" value="1"/>
</dbReference>
<evidence type="ECO:0000256" key="2">
    <source>
        <dbReference type="SAM" id="Phobius"/>
    </source>
</evidence>
<gene>
    <name evidence="4" type="ORF">J2T04_003763</name>
</gene>
<protein>
    <submittedName>
        <fullName evidence="4">Myo-inositol-1-phosphate synthase</fullName>
        <ecNumber evidence="4">5.5.1.4</ecNumber>
    </submittedName>
</protein>
<proteinExistence type="inferred from homology"/>
<dbReference type="EMBL" id="JAUSRL010000007">
    <property type="protein sequence ID" value="MDP9961851.1"/>
    <property type="molecule type" value="Genomic_DNA"/>
</dbReference>
<accession>A0ABT9SQY7</accession>
<dbReference type="Pfam" id="PF01658">
    <property type="entry name" value="Inos-1-P_synth"/>
    <property type="match status" value="1"/>
</dbReference>
<dbReference type="Proteomes" id="UP001235513">
    <property type="component" value="Unassembled WGS sequence"/>
</dbReference>
<reference evidence="4 5" key="1">
    <citation type="submission" date="2023-07" db="EMBL/GenBank/DDBJ databases">
        <title>Sorghum-associated microbial communities from plants grown in Nebraska, USA.</title>
        <authorList>
            <person name="Schachtman D."/>
        </authorList>
    </citation>
    <scope>NUCLEOTIDE SEQUENCE [LARGE SCALE GENOMIC DNA]</scope>
    <source>
        <strain evidence="4 5">CC351</strain>
    </source>
</reference>